<feature type="compositionally biased region" description="Basic and acidic residues" evidence="7">
    <location>
        <begin position="58"/>
        <end position="68"/>
    </location>
</feature>
<dbReference type="InterPro" id="IPR003607">
    <property type="entry name" value="HD/PDEase_dom"/>
</dbReference>
<feature type="binding site" evidence="5">
    <location>
        <begin position="913"/>
        <end position="917"/>
    </location>
    <ligand>
        <name>AMP</name>
        <dbReference type="ChEBI" id="CHEBI:456215"/>
    </ligand>
</feature>
<keyword evidence="1" id="KW-0140">cGMP</keyword>
<dbReference type="InterPro" id="IPR029016">
    <property type="entry name" value="GAF-like_dom_sf"/>
</dbReference>
<feature type="binding site" evidence="6">
    <location>
        <position position="954"/>
    </location>
    <ligand>
        <name>Zn(2+)</name>
        <dbReference type="ChEBI" id="CHEBI:29105"/>
        <label>2</label>
    </ligand>
</feature>
<dbReference type="Gene3D" id="3.30.450.40">
    <property type="match status" value="1"/>
</dbReference>
<dbReference type="PANTHER" id="PTHR11347">
    <property type="entry name" value="CYCLIC NUCLEOTIDE PHOSPHODIESTERASE"/>
    <property type="match status" value="1"/>
</dbReference>
<dbReference type="Pfam" id="PF00233">
    <property type="entry name" value="PDEase_I"/>
    <property type="match status" value="1"/>
</dbReference>
<keyword evidence="2 6" id="KW-0479">Metal-binding</keyword>
<evidence type="ECO:0000256" key="7">
    <source>
        <dbReference type="SAM" id="MobiDB-lite"/>
    </source>
</evidence>
<dbReference type="PROSITE" id="PS51845">
    <property type="entry name" value="PDEASE_I_2"/>
    <property type="match status" value="1"/>
</dbReference>
<feature type="binding site" evidence="6">
    <location>
        <position position="1064"/>
    </location>
    <ligand>
        <name>Zn(2+)</name>
        <dbReference type="ChEBI" id="CHEBI:29105"/>
        <label>1</label>
    </ligand>
</feature>
<evidence type="ECO:0000313" key="10">
    <source>
        <dbReference type="Proteomes" id="UP000054928"/>
    </source>
</evidence>
<reference evidence="10" key="1">
    <citation type="submission" date="2014-09" db="EMBL/GenBank/DDBJ databases">
        <authorList>
            <person name="Sharma Rahul"/>
            <person name="Thines Marco"/>
        </authorList>
    </citation>
    <scope>NUCLEOTIDE SEQUENCE [LARGE SCALE GENOMIC DNA]</scope>
</reference>
<proteinExistence type="predicted"/>
<dbReference type="InterPro" id="IPR023088">
    <property type="entry name" value="PDEase"/>
</dbReference>
<dbReference type="GO" id="GO:0046872">
    <property type="term" value="F:metal ion binding"/>
    <property type="evidence" value="ECO:0007669"/>
    <property type="project" value="UniProtKB-KW"/>
</dbReference>
<dbReference type="GeneID" id="36401127"/>
<evidence type="ECO:0000256" key="3">
    <source>
        <dbReference type="ARBA" id="ARBA00022801"/>
    </source>
</evidence>
<dbReference type="SMART" id="SM00065">
    <property type="entry name" value="GAF"/>
    <property type="match status" value="1"/>
</dbReference>
<dbReference type="EMBL" id="CCYD01000291">
    <property type="protein sequence ID" value="CEG38031.1"/>
    <property type="molecule type" value="Genomic_DNA"/>
</dbReference>
<sequence>MSRSHRLENGSPQHEIAKASNSTGSPTLSSWSGDNSGKIRPMPPQRKSGKLNSKRNTQLHDSRIHLEPLRPQSGTSSADRRTNAHFLVSPSSGQVHWDSTVLEPGSTISENMDKLQNVDRKLQFYKTLANLKLRDGTYSEQSLQKTLTSLLCAAATALDATAVVLYSLSSEKDPVVKVQACSISGPDIVGFQTSLETFALRGLVEQFEFNNKQTSTCSNEPVATYVACLRNLGTYEITCDVDLVLGLTTSSVLACVLPDEVGRPRFVMEARSIQDGLPFSKEFMHAALIAVENIVHPFELRRALSRNACTHSVVQEMVWYALDPSDHVSAVSQDTSNKDEGLIRDKFETSVSPEVKWMSSLDTKRLAAQIMTAAPMLSGFYLFELLNDSYQCKLLVTHEMGLDLDRNQCFCTEIESNKLLYQELVEAARSHKFLNLSDNASLNSALQIETNGKHLLTFLPVPTCRRSATLCGMLCLVPSSVEVLWATNKADLTLELQLQPILAAIALTLSNKQQSDDLIASTRQKQQLLALCRSHSLLESVRDPSSLVSLICDLGSVVFQTNHVTLYVSDTIKQELWSLSSWGSVNGLRIPYGRGIAGHVAVAKEPLIIQRPYEDPRFDRSVDAKFGFKTESLITQPILDRAGETIGVLQAINFGQFSGVSPFVACYDDEVMANYLQTVAHALHMNSSLIIFAKVKADQWAKRTLQESVYDDVAAKDESNHNSYHLETESETGLDAKHEVASVHSLLGMSGFDEGKCIIYRDKWSTFAYACWALGRFISSKPSVKARIQQRSQLGHEQSEKSMAEYAENNIPAQIFLRPRIRSRTASVVRARRTHSLITRWHRMTMGQEGFGNVEELLQDHFDPLTKSISELENYSYQLFEALVLIKTFRIDVVTLRMFIGELASRYRDVPYHNFYHGFDVALASYTLMRSPEVLSVIKELEALSLLIAALGHDADHPGNDNQFEVDSSSDLALCYNDISVLENHHAATTFAALKVPGCDILQSLSSSARASARMIIIRSILGTDMKHHTKLLSELTAVSSIHEFEAVPEGRQLMLTMIIHGADLHSIGRPLSLALKWVERVCTEFTQQATRSAESGLDVSPHLLNLEDEATRCRLQMNFIDYLVAPLWTSISNLIPAAKHTLDNLKLNRLYFSEQAMLLNAKHSG</sequence>
<feature type="region of interest" description="Disordered" evidence="7">
    <location>
        <begin position="1"/>
        <end position="80"/>
    </location>
</feature>
<organism evidence="9 10">
    <name type="scientific">Plasmopara halstedii</name>
    <name type="common">Downy mildew of sunflower</name>
    <dbReference type="NCBI Taxonomy" id="4781"/>
    <lineage>
        <taxon>Eukaryota</taxon>
        <taxon>Sar</taxon>
        <taxon>Stramenopiles</taxon>
        <taxon>Oomycota</taxon>
        <taxon>Peronosporomycetes</taxon>
        <taxon>Peronosporales</taxon>
        <taxon>Peronosporaceae</taxon>
        <taxon>Plasmopara</taxon>
    </lineage>
</organism>
<feature type="binding site" evidence="6">
    <location>
        <position position="917"/>
    </location>
    <ligand>
        <name>Zn(2+)</name>
        <dbReference type="ChEBI" id="CHEBI:29105"/>
        <label>1</label>
    </ligand>
</feature>
<keyword evidence="10" id="KW-1185">Reference proteome</keyword>
<dbReference type="RefSeq" id="XP_024574400.1">
    <property type="nucleotide sequence ID" value="XM_024723422.1"/>
</dbReference>
<feature type="binding site" evidence="5">
    <location>
        <position position="1064"/>
    </location>
    <ligand>
        <name>AMP</name>
        <dbReference type="ChEBI" id="CHEBI:456215"/>
    </ligand>
</feature>
<dbReference type="PRINTS" id="PR00387">
    <property type="entry name" value="PDIESTERASE1"/>
</dbReference>
<evidence type="ECO:0000256" key="1">
    <source>
        <dbReference type="ARBA" id="ARBA00022535"/>
    </source>
</evidence>
<evidence type="ECO:0000256" key="5">
    <source>
        <dbReference type="PIRSR" id="PIRSR623088-2"/>
    </source>
</evidence>
<keyword evidence="3" id="KW-0378">Hydrolase</keyword>
<feature type="active site" description="Proton donor" evidence="4">
    <location>
        <position position="913"/>
    </location>
</feature>
<evidence type="ECO:0000313" key="9">
    <source>
        <dbReference type="EMBL" id="CEG38031.1"/>
    </source>
</evidence>
<feature type="binding site" evidence="6">
    <location>
        <position position="954"/>
    </location>
    <ligand>
        <name>Zn(2+)</name>
        <dbReference type="ChEBI" id="CHEBI:29105"/>
        <label>1</label>
    </ligand>
</feature>
<dbReference type="OMA" id="NTQLHDS"/>
<feature type="binding site" evidence="6">
    <location>
        <position position="953"/>
    </location>
    <ligand>
        <name>Zn(2+)</name>
        <dbReference type="ChEBI" id="CHEBI:29105"/>
        <label>1</label>
    </ligand>
</feature>
<evidence type="ECO:0000259" key="8">
    <source>
        <dbReference type="PROSITE" id="PS51845"/>
    </source>
</evidence>
<dbReference type="GO" id="GO:0004114">
    <property type="term" value="F:3',5'-cyclic-nucleotide phosphodiesterase activity"/>
    <property type="evidence" value="ECO:0007669"/>
    <property type="project" value="InterPro"/>
</dbReference>
<dbReference type="STRING" id="4781.A0A0P1ACS5"/>
<dbReference type="Proteomes" id="UP000054928">
    <property type="component" value="Unassembled WGS sequence"/>
</dbReference>
<evidence type="ECO:0000256" key="6">
    <source>
        <dbReference type="PIRSR" id="PIRSR623088-3"/>
    </source>
</evidence>
<evidence type="ECO:0000256" key="2">
    <source>
        <dbReference type="ARBA" id="ARBA00022723"/>
    </source>
</evidence>
<protein>
    <submittedName>
        <fullName evidence="9">3 5-cyclic nucleotide</fullName>
    </submittedName>
</protein>
<dbReference type="SMART" id="SM00471">
    <property type="entry name" value="HDc"/>
    <property type="match status" value="1"/>
</dbReference>
<dbReference type="SUPFAM" id="SSF109604">
    <property type="entry name" value="HD-domain/PDEase-like"/>
    <property type="match status" value="1"/>
</dbReference>
<feature type="compositionally biased region" description="Polar residues" evidence="7">
    <location>
        <begin position="19"/>
        <end position="35"/>
    </location>
</feature>
<dbReference type="AlphaFoldDB" id="A0A0P1ACS5"/>
<name>A0A0P1ACS5_PLAHL</name>
<dbReference type="InterPro" id="IPR002073">
    <property type="entry name" value="PDEase_catalytic_dom"/>
</dbReference>
<dbReference type="InterPro" id="IPR036971">
    <property type="entry name" value="PDEase_catalytic_dom_sf"/>
</dbReference>
<dbReference type="Gene3D" id="1.10.1300.10">
    <property type="entry name" value="3'5'-cyclic nucleotide phosphodiesterase, catalytic domain"/>
    <property type="match status" value="1"/>
</dbReference>
<dbReference type="GO" id="GO:0007165">
    <property type="term" value="P:signal transduction"/>
    <property type="evidence" value="ECO:0007669"/>
    <property type="project" value="InterPro"/>
</dbReference>
<dbReference type="SUPFAM" id="SSF55781">
    <property type="entry name" value="GAF domain-like"/>
    <property type="match status" value="1"/>
</dbReference>
<feature type="domain" description="PDEase" evidence="8">
    <location>
        <begin position="833"/>
        <end position="1160"/>
    </location>
</feature>
<feature type="binding site" evidence="5">
    <location>
        <position position="954"/>
    </location>
    <ligand>
        <name>AMP</name>
        <dbReference type="ChEBI" id="CHEBI:456215"/>
    </ligand>
</feature>
<feature type="binding site" evidence="5">
    <location>
        <position position="1117"/>
    </location>
    <ligand>
        <name>AMP</name>
        <dbReference type="ChEBI" id="CHEBI:456215"/>
    </ligand>
</feature>
<evidence type="ECO:0000256" key="4">
    <source>
        <dbReference type="PIRSR" id="PIRSR623088-1"/>
    </source>
</evidence>
<accession>A0A0P1ACS5</accession>
<dbReference type="CDD" id="cd00077">
    <property type="entry name" value="HDc"/>
    <property type="match status" value="1"/>
</dbReference>
<dbReference type="OrthoDB" id="189220at2759"/>
<dbReference type="InterPro" id="IPR003018">
    <property type="entry name" value="GAF"/>
</dbReference>